<dbReference type="AlphaFoldDB" id="A0A022RT12"/>
<evidence type="ECO:0000313" key="2">
    <source>
        <dbReference type="Proteomes" id="UP000030748"/>
    </source>
</evidence>
<dbReference type="EMBL" id="KI630264">
    <property type="protein sequence ID" value="EYU43199.1"/>
    <property type="molecule type" value="Genomic_DNA"/>
</dbReference>
<gene>
    <name evidence="1" type="ORF">MIMGU_mgv1a0198182mg</name>
</gene>
<keyword evidence="2" id="KW-1185">Reference proteome</keyword>
<evidence type="ECO:0000313" key="1">
    <source>
        <dbReference type="EMBL" id="EYU43199.1"/>
    </source>
</evidence>
<accession>A0A022RT12</accession>
<dbReference type="Proteomes" id="UP000030748">
    <property type="component" value="Unassembled WGS sequence"/>
</dbReference>
<protein>
    <submittedName>
        <fullName evidence="1">Uncharacterized protein</fullName>
    </submittedName>
</protein>
<feature type="non-terminal residue" evidence="1">
    <location>
        <position position="1"/>
    </location>
</feature>
<reference evidence="1 2" key="1">
    <citation type="journal article" date="2013" name="Proc. Natl. Acad. Sci. U.S.A.">
        <title>Fine-scale variation in meiotic recombination in Mimulus inferred from population shotgun sequencing.</title>
        <authorList>
            <person name="Hellsten U."/>
            <person name="Wright K.M."/>
            <person name="Jenkins J."/>
            <person name="Shu S."/>
            <person name="Yuan Y."/>
            <person name="Wessler S.R."/>
            <person name="Schmutz J."/>
            <person name="Willis J.H."/>
            <person name="Rokhsar D.S."/>
        </authorList>
    </citation>
    <scope>NUCLEOTIDE SEQUENCE [LARGE SCALE GENOMIC DNA]</scope>
    <source>
        <strain evidence="2">cv. DUN x IM62</strain>
    </source>
</reference>
<organism evidence="1 2">
    <name type="scientific">Erythranthe guttata</name>
    <name type="common">Yellow monkey flower</name>
    <name type="synonym">Mimulus guttatus</name>
    <dbReference type="NCBI Taxonomy" id="4155"/>
    <lineage>
        <taxon>Eukaryota</taxon>
        <taxon>Viridiplantae</taxon>
        <taxon>Streptophyta</taxon>
        <taxon>Embryophyta</taxon>
        <taxon>Tracheophyta</taxon>
        <taxon>Spermatophyta</taxon>
        <taxon>Magnoliopsida</taxon>
        <taxon>eudicotyledons</taxon>
        <taxon>Gunneridae</taxon>
        <taxon>Pentapetalae</taxon>
        <taxon>asterids</taxon>
        <taxon>lamiids</taxon>
        <taxon>Lamiales</taxon>
        <taxon>Phrymaceae</taxon>
        <taxon>Erythranthe</taxon>
    </lineage>
</organism>
<proteinExistence type="predicted"/>
<sequence>STWILGNGRNYFQVLDLNFHNLVVPLNQDLGISNLQGWVTIMDFRLSCGFIDPFPSLTSTFDLY</sequence>
<name>A0A022RT12_ERYGU</name>